<comment type="caution">
    <text evidence="2">The sequence shown here is derived from an EMBL/GenBank/DDBJ whole genome shotgun (WGS) entry which is preliminary data.</text>
</comment>
<gene>
    <name evidence="2" type="ORF">BJ322DRAFT_1076879</name>
</gene>
<dbReference type="AlphaFoldDB" id="A0A9P6H8W4"/>
<accession>A0A9P6H8W4</accession>
<organism evidence="2 3">
    <name type="scientific">Thelephora terrestris</name>
    <dbReference type="NCBI Taxonomy" id="56493"/>
    <lineage>
        <taxon>Eukaryota</taxon>
        <taxon>Fungi</taxon>
        <taxon>Dikarya</taxon>
        <taxon>Basidiomycota</taxon>
        <taxon>Agaricomycotina</taxon>
        <taxon>Agaricomycetes</taxon>
        <taxon>Thelephorales</taxon>
        <taxon>Thelephoraceae</taxon>
        <taxon>Thelephora</taxon>
    </lineage>
</organism>
<feature type="non-terminal residue" evidence="2">
    <location>
        <position position="418"/>
    </location>
</feature>
<name>A0A9P6H8W4_9AGAM</name>
<reference evidence="2" key="1">
    <citation type="journal article" date="2020" name="Nat. Commun.">
        <title>Large-scale genome sequencing of mycorrhizal fungi provides insights into the early evolution of symbiotic traits.</title>
        <authorList>
            <person name="Miyauchi S."/>
            <person name="Kiss E."/>
            <person name="Kuo A."/>
            <person name="Drula E."/>
            <person name="Kohler A."/>
            <person name="Sanchez-Garcia M."/>
            <person name="Morin E."/>
            <person name="Andreopoulos B."/>
            <person name="Barry K.W."/>
            <person name="Bonito G."/>
            <person name="Buee M."/>
            <person name="Carver A."/>
            <person name="Chen C."/>
            <person name="Cichocki N."/>
            <person name="Clum A."/>
            <person name="Culley D."/>
            <person name="Crous P.W."/>
            <person name="Fauchery L."/>
            <person name="Girlanda M."/>
            <person name="Hayes R.D."/>
            <person name="Keri Z."/>
            <person name="LaButti K."/>
            <person name="Lipzen A."/>
            <person name="Lombard V."/>
            <person name="Magnuson J."/>
            <person name="Maillard F."/>
            <person name="Murat C."/>
            <person name="Nolan M."/>
            <person name="Ohm R.A."/>
            <person name="Pangilinan J."/>
            <person name="Pereira M.F."/>
            <person name="Perotto S."/>
            <person name="Peter M."/>
            <person name="Pfister S."/>
            <person name="Riley R."/>
            <person name="Sitrit Y."/>
            <person name="Stielow J.B."/>
            <person name="Szollosi G."/>
            <person name="Zifcakova L."/>
            <person name="Stursova M."/>
            <person name="Spatafora J.W."/>
            <person name="Tedersoo L."/>
            <person name="Vaario L.M."/>
            <person name="Yamada A."/>
            <person name="Yan M."/>
            <person name="Wang P."/>
            <person name="Xu J."/>
            <person name="Bruns T."/>
            <person name="Baldrian P."/>
            <person name="Vilgalys R."/>
            <person name="Dunand C."/>
            <person name="Henrissat B."/>
            <person name="Grigoriev I.V."/>
            <person name="Hibbett D."/>
            <person name="Nagy L.G."/>
            <person name="Martin F.M."/>
        </authorList>
    </citation>
    <scope>NUCLEOTIDE SEQUENCE</scope>
    <source>
        <strain evidence="2">UH-Tt-Lm1</strain>
    </source>
</reference>
<dbReference type="EMBL" id="WIUZ02000013">
    <property type="protein sequence ID" value="KAF9781554.1"/>
    <property type="molecule type" value="Genomic_DNA"/>
</dbReference>
<evidence type="ECO:0000313" key="3">
    <source>
        <dbReference type="Proteomes" id="UP000736335"/>
    </source>
</evidence>
<reference evidence="2" key="2">
    <citation type="submission" date="2020-11" db="EMBL/GenBank/DDBJ databases">
        <authorList>
            <consortium name="DOE Joint Genome Institute"/>
            <person name="Kuo A."/>
            <person name="Miyauchi S."/>
            <person name="Kiss E."/>
            <person name="Drula E."/>
            <person name="Kohler A."/>
            <person name="Sanchez-Garcia M."/>
            <person name="Andreopoulos B."/>
            <person name="Barry K.W."/>
            <person name="Bonito G."/>
            <person name="Buee M."/>
            <person name="Carver A."/>
            <person name="Chen C."/>
            <person name="Cichocki N."/>
            <person name="Clum A."/>
            <person name="Culley D."/>
            <person name="Crous P.W."/>
            <person name="Fauchery L."/>
            <person name="Girlanda M."/>
            <person name="Hayes R."/>
            <person name="Keri Z."/>
            <person name="Labutti K."/>
            <person name="Lipzen A."/>
            <person name="Lombard V."/>
            <person name="Magnuson J."/>
            <person name="Maillard F."/>
            <person name="Morin E."/>
            <person name="Murat C."/>
            <person name="Nolan M."/>
            <person name="Ohm R."/>
            <person name="Pangilinan J."/>
            <person name="Pereira M."/>
            <person name="Perotto S."/>
            <person name="Peter M."/>
            <person name="Riley R."/>
            <person name="Sitrit Y."/>
            <person name="Stielow B."/>
            <person name="Szollosi G."/>
            <person name="Zifcakova L."/>
            <person name="Stursova M."/>
            <person name="Spatafora J.W."/>
            <person name="Tedersoo L."/>
            <person name="Vaario L.-M."/>
            <person name="Yamada A."/>
            <person name="Yan M."/>
            <person name="Wang P."/>
            <person name="Xu J."/>
            <person name="Bruns T."/>
            <person name="Baldrian P."/>
            <person name="Vilgalys R."/>
            <person name="Henrissat B."/>
            <person name="Grigoriev I.V."/>
            <person name="Hibbett D."/>
            <person name="Nagy L.G."/>
            <person name="Martin F.M."/>
        </authorList>
    </citation>
    <scope>NUCLEOTIDE SEQUENCE</scope>
    <source>
        <strain evidence="2">UH-Tt-Lm1</strain>
    </source>
</reference>
<feature type="region of interest" description="Disordered" evidence="1">
    <location>
        <begin position="1"/>
        <end position="110"/>
    </location>
</feature>
<evidence type="ECO:0000256" key="1">
    <source>
        <dbReference type="SAM" id="MobiDB-lite"/>
    </source>
</evidence>
<evidence type="ECO:0000313" key="2">
    <source>
        <dbReference type="EMBL" id="KAF9781554.1"/>
    </source>
</evidence>
<dbReference type="Proteomes" id="UP000736335">
    <property type="component" value="Unassembled WGS sequence"/>
</dbReference>
<keyword evidence="3" id="KW-1185">Reference proteome</keyword>
<dbReference type="OrthoDB" id="3262135at2759"/>
<sequence>MSLYYTPNVHRSHPPREDSDDDLPSDDKFGPQRPSQAPEDKPRQSRHGASPNDYTDMGSIFIFPQPSSSASPVSSTSRSSPRSPYSEDSLISRPAYKRRGAEASHPSYVSQSGSFTDFDVLSTPTTTKTISIGSSPISAFTDVHEDEGSVEAGRLEAMLWDWDEGADEDGPGGELPRGGRDVRPGEALRVNLRRGSQARPWPLQHGSGERLWALIEREQVRNRWRSGSRSQHTLYSRSRSYSPLSTPSSSSELELLLLAPHPKIRFPLLDFFASILGVDESTVDLLTRCSTVETHGSVLFPGHAIQPLPAPPSHLIVGDEDDDLFPASEYPNEELDIGARVHGFHKVLLSPGMERDSWASLKEGLTVFYNTASAPTQTSSPFLGFVQLWGLVSYGCAKGKNVIRRVYTRTSLSRAEEV</sequence>
<feature type="compositionally biased region" description="Low complexity" evidence="1">
    <location>
        <begin position="64"/>
        <end position="89"/>
    </location>
</feature>
<protein>
    <submittedName>
        <fullName evidence="2">Uncharacterized protein</fullName>
    </submittedName>
</protein>
<proteinExistence type="predicted"/>